<dbReference type="InterPro" id="IPR034718">
    <property type="entry name" value="RlpA"/>
</dbReference>
<keyword evidence="6" id="KW-0449">Lipoprotein</keyword>
<evidence type="ECO:0000256" key="4">
    <source>
        <dbReference type="RuleBase" id="RU003495"/>
    </source>
</evidence>
<dbReference type="InterPro" id="IPR012997">
    <property type="entry name" value="RplA"/>
</dbReference>
<comment type="similarity">
    <text evidence="3 4">Belongs to the RlpA family.</text>
</comment>
<organism evidence="6 7">
    <name type="scientific">Sediminibacterium ginsengisoli</name>
    <dbReference type="NCBI Taxonomy" id="413434"/>
    <lineage>
        <taxon>Bacteria</taxon>
        <taxon>Pseudomonadati</taxon>
        <taxon>Bacteroidota</taxon>
        <taxon>Chitinophagia</taxon>
        <taxon>Chitinophagales</taxon>
        <taxon>Chitinophagaceae</taxon>
        <taxon>Sediminibacterium</taxon>
    </lineage>
</organism>
<dbReference type="PANTHER" id="PTHR34183">
    <property type="entry name" value="ENDOLYTIC PEPTIDOGLYCAN TRANSGLYCOSYLASE RLPA"/>
    <property type="match status" value="1"/>
</dbReference>
<evidence type="ECO:0000256" key="1">
    <source>
        <dbReference type="ARBA" id="ARBA00023239"/>
    </source>
</evidence>
<dbReference type="CDD" id="cd22268">
    <property type="entry name" value="DPBB_RlpA-like"/>
    <property type="match status" value="1"/>
</dbReference>
<name>A0A1T4QT37_9BACT</name>
<dbReference type="InterPro" id="IPR036908">
    <property type="entry name" value="RlpA-like_sf"/>
</dbReference>
<dbReference type="InterPro" id="IPR009009">
    <property type="entry name" value="RlpA-like_DPBB"/>
</dbReference>
<proteinExistence type="inferred from homology"/>
<evidence type="ECO:0000313" key="7">
    <source>
        <dbReference type="Proteomes" id="UP000190888"/>
    </source>
</evidence>
<dbReference type="RefSeq" id="WP_078832184.1">
    <property type="nucleotide sequence ID" value="NZ_FUWH01000009.1"/>
</dbReference>
<evidence type="ECO:0000256" key="3">
    <source>
        <dbReference type="HAMAP-Rule" id="MF_02071"/>
    </source>
</evidence>
<dbReference type="STRING" id="413434.SAMN04488132_10986"/>
<keyword evidence="7" id="KW-1185">Reference proteome</keyword>
<comment type="function">
    <text evidence="3">Lytic transglycosylase with a strong preference for naked glycan strands that lack stem peptides.</text>
</comment>
<feature type="domain" description="RlpA-like protein double-psi beta-barrel" evidence="5">
    <location>
        <begin position="50"/>
        <end position="141"/>
    </location>
</feature>
<evidence type="ECO:0000259" key="5">
    <source>
        <dbReference type="Pfam" id="PF03330"/>
    </source>
</evidence>
<dbReference type="Proteomes" id="UP000190888">
    <property type="component" value="Unassembled WGS sequence"/>
</dbReference>
<keyword evidence="1 3" id="KW-0456">Lyase</keyword>
<dbReference type="Gene3D" id="2.40.40.10">
    <property type="entry name" value="RlpA-like domain"/>
    <property type="match status" value="1"/>
</dbReference>
<reference evidence="6 7" key="1">
    <citation type="submission" date="2017-02" db="EMBL/GenBank/DDBJ databases">
        <authorList>
            <person name="Peterson S.W."/>
        </authorList>
    </citation>
    <scope>NUCLEOTIDE SEQUENCE [LARGE SCALE GENOMIC DNA]</scope>
    <source>
        <strain evidence="6 7">DSM 22335</strain>
    </source>
</reference>
<feature type="signal peptide" evidence="3">
    <location>
        <begin position="1"/>
        <end position="20"/>
    </location>
</feature>
<dbReference type="PANTHER" id="PTHR34183:SF1">
    <property type="entry name" value="ENDOLYTIC PEPTIDOGLYCAN TRANSGLYCOSYLASE RLPA"/>
    <property type="match status" value="1"/>
</dbReference>
<keyword evidence="3" id="KW-0732">Signal</keyword>
<dbReference type="EMBL" id="FUWH01000009">
    <property type="protein sequence ID" value="SKA06854.1"/>
    <property type="molecule type" value="Genomic_DNA"/>
</dbReference>
<dbReference type="EC" id="4.2.2.-" evidence="3"/>
<gene>
    <name evidence="3" type="primary">rlpA</name>
    <name evidence="6" type="ORF">SAMN04488132_10986</name>
</gene>
<evidence type="ECO:0000313" key="6">
    <source>
        <dbReference type="EMBL" id="SKA06854.1"/>
    </source>
</evidence>
<evidence type="ECO:0000256" key="2">
    <source>
        <dbReference type="ARBA" id="ARBA00023316"/>
    </source>
</evidence>
<dbReference type="GO" id="GO:0000270">
    <property type="term" value="P:peptidoglycan metabolic process"/>
    <property type="evidence" value="ECO:0007669"/>
    <property type="project" value="UniProtKB-UniRule"/>
</dbReference>
<sequence length="150" mass="16315" precursor="true">MKGIISLLVAIFLGITGLQAQQLPSAGDTSYCLAPEYFNVAPPVVTKTYMGIASFYSAHLDGTKTATGETFRNSKFTAASNHMPLNTWVRVTNLNNGNSVIVRINDRMHPRMKKKGRVVDLSRAAAKALDFMKKGLTKVKVEEVPAGTID</sequence>
<accession>A0A1T4QT37</accession>
<dbReference type="GO" id="GO:0071555">
    <property type="term" value="P:cell wall organization"/>
    <property type="evidence" value="ECO:0007669"/>
    <property type="project" value="UniProtKB-KW"/>
</dbReference>
<dbReference type="SUPFAM" id="SSF50685">
    <property type="entry name" value="Barwin-like endoglucanases"/>
    <property type="match status" value="1"/>
</dbReference>
<dbReference type="AlphaFoldDB" id="A0A1T4QT37"/>
<dbReference type="NCBIfam" id="TIGR00413">
    <property type="entry name" value="rlpA"/>
    <property type="match status" value="1"/>
</dbReference>
<feature type="chain" id="PRO_5010592995" description="Probable endolytic peptidoglycan transglycosylase RlpA" evidence="3">
    <location>
        <begin position="21"/>
        <end position="150"/>
    </location>
</feature>
<dbReference type="Pfam" id="PF03330">
    <property type="entry name" value="DPBB_1"/>
    <property type="match status" value="1"/>
</dbReference>
<dbReference type="HAMAP" id="MF_02071">
    <property type="entry name" value="RlpA"/>
    <property type="match status" value="1"/>
</dbReference>
<protein>
    <recommendedName>
        <fullName evidence="3">Probable endolytic peptidoglycan transglycosylase RlpA</fullName>
        <ecNumber evidence="3">4.2.2.-</ecNumber>
    </recommendedName>
</protein>
<dbReference type="GO" id="GO:0008932">
    <property type="term" value="F:lytic endotransglycosylase activity"/>
    <property type="evidence" value="ECO:0007669"/>
    <property type="project" value="UniProtKB-UniRule"/>
</dbReference>
<dbReference type="OrthoDB" id="9779128at2"/>
<keyword evidence="2 3" id="KW-0961">Cell wall biogenesis/degradation</keyword>